<dbReference type="Gene3D" id="1.50.10.100">
    <property type="entry name" value="Chondroitin AC/alginate lyase"/>
    <property type="match status" value="1"/>
</dbReference>
<accession>A0A0M8N060</accession>
<dbReference type="SUPFAM" id="SSF48230">
    <property type="entry name" value="Chondroitin AC/alginate lyase"/>
    <property type="match status" value="1"/>
</dbReference>
<evidence type="ECO:0000256" key="1">
    <source>
        <dbReference type="ARBA" id="ARBA00006699"/>
    </source>
</evidence>
<protein>
    <submittedName>
        <fullName evidence="4">Chondroitinase-AC</fullName>
    </submittedName>
</protein>
<dbReference type="InterPro" id="IPR003159">
    <property type="entry name" value="Lyase_8_central_dom"/>
</dbReference>
<evidence type="ECO:0000313" key="5">
    <source>
        <dbReference type="Proteomes" id="UP000053831"/>
    </source>
</evidence>
<dbReference type="Pfam" id="PF02278">
    <property type="entry name" value="Lyase_8"/>
    <property type="match status" value="1"/>
</dbReference>
<comment type="caution">
    <text evidence="4">The sequence shown here is derived from an EMBL/GenBank/DDBJ whole genome shotgun (WGS) entry which is preliminary data.</text>
</comment>
<dbReference type="EMBL" id="LGSR01000006">
    <property type="protein sequence ID" value="KOS22388.1"/>
    <property type="molecule type" value="Genomic_DNA"/>
</dbReference>
<evidence type="ECO:0000259" key="3">
    <source>
        <dbReference type="Pfam" id="PF08124"/>
    </source>
</evidence>
<keyword evidence="5" id="KW-1185">Reference proteome</keyword>
<dbReference type="Gene3D" id="2.70.98.10">
    <property type="match status" value="1"/>
</dbReference>
<gene>
    <name evidence="4" type="ORF">ESCO_002100</name>
</gene>
<comment type="similarity">
    <text evidence="1">Belongs to the polysaccharide lyase 8 family.</text>
</comment>
<dbReference type="InterPro" id="IPR012970">
    <property type="entry name" value="Lyase_8_alpha_N"/>
</dbReference>
<dbReference type="GO" id="GO:0005576">
    <property type="term" value="C:extracellular region"/>
    <property type="evidence" value="ECO:0007669"/>
    <property type="project" value="InterPro"/>
</dbReference>
<dbReference type="AlphaFoldDB" id="A0A0M8N060"/>
<dbReference type="InterPro" id="IPR011013">
    <property type="entry name" value="Gal_mutarotase_sf_dom"/>
</dbReference>
<dbReference type="InterPro" id="IPR008929">
    <property type="entry name" value="Chondroitin_lyas"/>
</dbReference>
<dbReference type="InterPro" id="IPR038970">
    <property type="entry name" value="Lyase_8"/>
</dbReference>
<dbReference type="GO" id="GO:0016837">
    <property type="term" value="F:carbon-oxygen lyase activity, acting on polysaccharides"/>
    <property type="evidence" value="ECO:0007669"/>
    <property type="project" value="UniProtKB-ARBA"/>
</dbReference>
<organism evidence="4 5">
    <name type="scientific">Escovopsis weberi</name>
    <dbReference type="NCBI Taxonomy" id="150374"/>
    <lineage>
        <taxon>Eukaryota</taxon>
        <taxon>Fungi</taxon>
        <taxon>Dikarya</taxon>
        <taxon>Ascomycota</taxon>
        <taxon>Pezizomycotina</taxon>
        <taxon>Sordariomycetes</taxon>
        <taxon>Hypocreomycetidae</taxon>
        <taxon>Hypocreales</taxon>
        <taxon>Hypocreaceae</taxon>
        <taxon>Escovopsis</taxon>
    </lineage>
</organism>
<dbReference type="PANTHER" id="PTHR38481:SF1">
    <property type="entry name" value="HYALURONATE LYASE"/>
    <property type="match status" value="1"/>
</dbReference>
<dbReference type="GO" id="GO:0030246">
    <property type="term" value="F:carbohydrate binding"/>
    <property type="evidence" value="ECO:0007669"/>
    <property type="project" value="InterPro"/>
</dbReference>
<dbReference type="Pfam" id="PF08124">
    <property type="entry name" value="Lyase_8_N"/>
    <property type="match status" value="1"/>
</dbReference>
<dbReference type="PANTHER" id="PTHR38481">
    <property type="entry name" value="HYALURONATE LYASE"/>
    <property type="match status" value="1"/>
</dbReference>
<proteinExistence type="inferred from homology"/>
<dbReference type="SUPFAM" id="SSF74650">
    <property type="entry name" value="Galactose mutarotase-like"/>
    <property type="match status" value="1"/>
</dbReference>
<dbReference type="OrthoDB" id="5980780at2759"/>
<feature type="domain" description="Polysaccharide lyase 8 N-terminal alpha-helical" evidence="3">
    <location>
        <begin position="10"/>
        <end position="68"/>
    </location>
</feature>
<name>A0A0M8N060_ESCWE</name>
<dbReference type="Proteomes" id="UP000053831">
    <property type="component" value="Unassembled WGS sequence"/>
</dbReference>
<evidence type="ECO:0000259" key="2">
    <source>
        <dbReference type="Pfam" id="PF02278"/>
    </source>
</evidence>
<sequence>MAVMTFSDDEKQDGIHRDGSFLQHEGLLYNGNYGKDLLNAFIQLEGEVVGTPFAANDTTRDAMSTFIRGNEWMIFTDEETGVEHWDMNVIGRFVAFPVSDLQANADINFNVSKLGNAVRDFAGSHSLSDTIKRLGSNGTSKLTGNKGFWASDYMVHRRDSFMLTNKMLSVRSLNSESVNDANPLGYHLGQGTLFAYVDGTEYRDIMGSWDWNLVPGTTVLLNRPEGEVATVAQGGKRTFVGVVSDGNFGTSVEDYIDPLDGSIAYRKVWFFVDEGVIITTTAIETNATGSPPVISVLDNRAAVPNGRVYLDGKAMEVTETNGTLKARTLSYGGNGYLAYDAPFELSLSLGKRTGNWSAISTSTVGKTTEDIFYAYTILQARNFTYGVFPAMTERKLAEQARGSTWKTIAGDGIDGLYGPNRLSLVFWPEASNTSGSRSITLDLRKLGWADRGELVFTSDQPAVYLFEAKHDCDNTFTLTITLADPTQRLTQASFNLRLTDARVADFDVADGSMMVFKDTVELEAELPRGGLAGSSVAKEVLVEWGF</sequence>
<dbReference type="GO" id="GO:0005975">
    <property type="term" value="P:carbohydrate metabolic process"/>
    <property type="evidence" value="ECO:0007669"/>
    <property type="project" value="InterPro"/>
</dbReference>
<feature type="domain" description="Polysaccharide lyase family 8 central" evidence="2">
    <location>
        <begin position="145"/>
        <end position="391"/>
    </location>
</feature>
<dbReference type="InterPro" id="IPR014718">
    <property type="entry name" value="GH-type_carb-bd"/>
</dbReference>
<reference evidence="4 5" key="1">
    <citation type="submission" date="2015-07" db="EMBL/GenBank/DDBJ databases">
        <title>The genome of the fungus Escovopsis weberi, a specialized disease agent of ant agriculture.</title>
        <authorList>
            <person name="de Man T.J."/>
            <person name="Stajich J.E."/>
            <person name="Kubicek C.P."/>
            <person name="Chenthamara K."/>
            <person name="Atanasova L."/>
            <person name="Druzhinina I.S."/>
            <person name="Birnbaum S."/>
            <person name="Barribeau S.M."/>
            <person name="Teiling C."/>
            <person name="Suen G."/>
            <person name="Currie C."/>
            <person name="Gerardo N.M."/>
        </authorList>
    </citation>
    <scope>NUCLEOTIDE SEQUENCE [LARGE SCALE GENOMIC DNA]</scope>
</reference>
<evidence type="ECO:0000313" key="4">
    <source>
        <dbReference type="EMBL" id="KOS22388.1"/>
    </source>
</evidence>